<reference evidence="1" key="1">
    <citation type="submission" date="2022-11" db="EMBL/GenBank/DDBJ databases">
        <title>Identification and genomic analyses of a novel endophytic actinobacterium Streptomyces endophytica sp. nov. with potential for biocontrol of Yam anthracnose.</title>
        <authorList>
            <person name="Huang X."/>
        </authorList>
    </citation>
    <scope>NUCLEOTIDE SEQUENCE</scope>
    <source>
        <strain evidence="1">HNM0140</strain>
    </source>
</reference>
<gene>
    <name evidence="1" type="ORF">OJ254_30400</name>
</gene>
<dbReference type="Proteomes" id="UP001164959">
    <property type="component" value="Chromosome"/>
</dbReference>
<evidence type="ECO:0000313" key="2">
    <source>
        <dbReference type="Proteomes" id="UP001164959"/>
    </source>
</evidence>
<proteinExistence type="predicted"/>
<accession>A0ABY6PK26</accession>
<protein>
    <submittedName>
        <fullName evidence="1">Uncharacterized protein</fullName>
    </submittedName>
</protein>
<evidence type="ECO:0000313" key="1">
    <source>
        <dbReference type="EMBL" id="UZJ33785.1"/>
    </source>
</evidence>
<sequence length="99" mass="10572">MPIEQLGDGELRFLALALVLLTGPGVLAMDPAGEIPSAQQQMTVMADGMDRCMDRRQARELVSLAVRMAERGHVRLLGTVRDPTVADGLPGVQVLHLGA</sequence>
<name>A0ABY6PK26_9ACTN</name>
<organism evidence="1 2">
    <name type="scientific">Streptomyces endophytica</name>
    <dbReference type="NCBI Taxonomy" id="2991496"/>
    <lineage>
        <taxon>Bacteria</taxon>
        <taxon>Bacillati</taxon>
        <taxon>Actinomycetota</taxon>
        <taxon>Actinomycetes</taxon>
        <taxon>Kitasatosporales</taxon>
        <taxon>Streptomycetaceae</taxon>
        <taxon>Streptomyces</taxon>
    </lineage>
</organism>
<keyword evidence="2" id="KW-1185">Reference proteome</keyword>
<dbReference type="EMBL" id="CP110636">
    <property type="protein sequence ID" value="UZJ33785.1"/>
    <property type="molecule type" value="Genomic_DNA"/>
</dbReference>
<dbReference type="RefSeq" id="WP_265364943.1">
    <property type="nucleotide sequence ID" value="NZ_CP110636.1"/>
</dbReference>